<keyword evidence="7" id="KW-0029">Amino-acid transport</keyword>
<evidence type="ECO:0000256" key="10">
    <source>
        <dbReference type="RuleBase" id="RU363032"/>
    </source>
</evidence>
<evidence type="ECO:0000256" key="2">
    <source>
        <dbReference type="ARBA" id="ARBA00010072"/>
    </source>
</evidence>
<evidence type="ECO:0000256" key="3">
    <source>
        <dbReference type="ARBA" id="ARBA00022448"/>
    </source>
</evidence>
<feature type="transmembrane region" description="Helical" evidence="10">
    <location>
        <begin position="103"/>
        <end position="126"/>
    </location>
</feature>
<keyword evidence="4" id="KW-1003">Cell membrane</keyword>
<sequence length="237" mass="26024">MTIAQLYQLFWADGWLQALAEGATRTLGISMGAFALGLLIGLVVAMMKLKGPRWMVYWANVYTTLYRAVPELLLILLLYFAGADLINSFMALIGQPSVEVNGFAAAIVILGVVQGAYSAEIIRGAIQAIAPGQIEAARSLGMSRVLLLWRVQLPSMLPFAVAGLFNLWLVLVKDSALISVVGYGELLTAGRQAAATTKHYLTFYLAVALFYYVITLFTGVLLRLCEARFERWMPRHS</sequence>
<evidence type="ECO:0000313" key="13">
    <source>
        <dbReference type="Proteomes" id="UP001476583"/>
    </source>
</evidence>
<evidence type="ECO:0000256" key="7">
    <source>
        <dbReference type="ARBA" id="ARBA00022970"/>
    </source>
</evidence>
<dbReference type="Gene3D" id="1.10.3720.10">
    <property type="entry name" value="MetI-like"/>
    <property type="match status" value="1"/>
</dbReference>
<feature type="transmembrane region" description="Helical" evidence="10">
    <location>
        <begin position="27"/>
        <end position="47"/>
    </location>
</feature>
<evidence type="ECO:0000256" key="9">
    <source>
        <dbReference type="ARBA" id="ARBA00023136"/>
    </source>
</evidence>
<dbReference type="PANTHER" id="PTHR30133">
    <property type="entry name" value="CATIONIC AMINO ACID TRANSPORTER, MEMBRANE COMPONENT"/>
    <property type="match status" value="1"/>
</dbReference>
<protein>
    <submittedName>
        <fullName evidence="12">ABC transporter permease subunit</fullName>
    </submittedName>
</protein>
<dbReference type="InterPro" id="IPR000515">
    <property type="entry name" value="MetI-like"/>
</dbReference>
<reference evidence="12 13" key="1">
    <citation type="submission" date="2024-03" db="EMBL/GenBank/DDBJ databases">
        <title>Complete genome of BD2.</title>
        <authorList>
            <person name="Cao G."/>
        </authorList>
    </citation>
    <scope>NUCLEOTIDE SEQUENCE [LARGE SCALE GENOMIC DNA]</scope>
    <source>
        <strain evidence="12 13">BD2</strain>
    </source>
</reference>
<dbReference type="PROSITE" id="PS50928">
    <property type="entry name" value="ABC_TM1"/>
    <property type="match status" value="1"/>
</dbReference>
<gene>
    <name evidence="12" type="ORF">WG219_02875</name>
</gene>
<dbReference type="EMBL" id="CP148074">
    <property type="protein sequence ID" value="WXL26448.1"/>
    <property type="molecule type" value="Genomic_DNA"/>
</dbReference>
<dbReference type="PANTHER" id="PTHR30133:SF2">
    <property type="entry name" value="ARGININE ABC TRANSPORTER PERMEASE PROTEIN ARTQ"/>
    <property type="match status" value="1"/>
</dbReference>
<dbReference type="CDD" id="cd06261">
    <property type="entry name" value="TM_PBP2"/>
    <property type="match status" value="1"/>
</dbReference>
<organism evidence="12 13">
    <name type="scientific">Ectopseudomonas mendocina</name>
    <name type="common">Pseudomonas mendocina</name>
    <dbReference type="NCBI Taxonomy" id="300"/>
    <lineage>
        <taxon>Bacteria</taxon>
        <taxon>Pseudomonadati</taxon>
        <taxon>Pseudomonadota</taxon>
        <taxon>Gammaproteobacteria</taxon>
        <taxon>Pseudomonadales</taxon>
        <taxon>Pseudomonadaceae</taxon>
        <taxon>Ectopseudomonas</taxon>
    </lineage>
</organism>
<feature type="domain" description="ABC transmembrane type-1" evidence="11">
    <location>
        <begin position="23"/>
        <end position="222"/>
    </location>
</feature>
<evidence type="ECO:0000256" key="6">
    <source>
        <dbReference type="ARBA" id="ARBA00022692"/>
    </source>
</evidence>
<dbReference type="InterPro" id="IPR035906">
    <property type="entry name" value="MetI-like_sf"/>
</dbReference>
<accession>A0ABZ2RK33</accession>
<feature type="transmembrane region" description="Helical" evidence="10">
    <location>
        <begin position="147"/>
        <end position="171"/>
    </location>
</feature>
<evidence type="ECO:0000313" key="12">
    <source>
        <dbReference type="EMBL" id="WXL26448.1"/>
    </source>
</evidence>
<evidence type="ECO:0000259" key="11">
    <source>
        <dbReference type="PROSITE" id="PS50928"/>
    </source>
</evidence>
<feature type="transmembrane region" description="Helical" evidence="10">
    <location>
        <begin position="68"/>
        <end position="91"/>
    </location>
</feature>
<dbReference type="NCBIfam" id="TIGR01726">
    <property type="entry name" value="HEQRo_perm_3TM"/>
    <property type="match status" value="1"/>
</dbReference>
<dbReference type="InterPro" id="IPR010065">
    <property type="entry name" value="AA_ABC_transptr_permease_3TM"/>
</dbReference>
<comment type="similarity">
    <text evidence="2">Belongs to the binding-protein-dependent transport system permease family. HisMQ subfamily.</text>
</comment>
<keyword evidence="5" id="KW-0997">Cell inner membrane</keyword>
<dbReference type="SUPFAM" id="SSF161098">
    <property type="entry name" value="MetI-like"/>
    <property type="match status" value="1"/>
</dbReference>
<name>A0ABZ2RK33_ECTME</name>
<keyword evidence="6 10" id="KW-0812">Transmembrane</keyword>
<proteinExistence type="inferred from homology"/>
<evidence type="ECO:0000256" key="8">
    <source>
        <dbReference type="ARBA" id="ARBA00022989"/>
    </source>
</evidence>
<evidence type="ECO:0000256" key="1">
    <source>
        <dbReference type="ARBA" id="ARBA00004429"/>
    </source>
</evidence>
<keyword evidence="8 10" id="KW-1133">Transmembrane helix</keyword>
<dbReference type="InterPro" id="IPR051613">
    <property type="entry name" value="ABC_transp_permease_HisMQ"/>
</dbReference>
<keyword evidence="3 10" id="KW-0813">Transport</keyword>
<dbReference type="Pfam" id="PF00528">
    <property type="entry name" value="BPD_transp_1"/>
    <property type="match status" value="1"/>
</dbReference>
<comment type="subcellular location">
    <subcellularLocation>
        <location evidence="1">Cell inner membrane</location>
        <topology evidence="1">Multi-pass membrane protein</topology>
    </subcellularLocation>
    <subcellularLocation>
        <location evidence="10">Cell membrane</location>
        <topology evidence="10">Multi-pass membrane protein</topology>
    </subcellularLocation>
</comment>
<keyword evidence="13" id="KW-1185">Reference proteome</keyword>
<evidence type="ECO:0000256" key="4">
    <source>
        <dbReference type="ARBA" id="ARBA00022475"/>
    </source>
</evidence>
<dbReference type="Proteomes" id="UP001476583">
    <property type="component" value="Chromosome"/>
</dbReference>
<evidence type="ECO:0000256" key="5">
    <source>
        <dbReference type="ARBA" id="ARBA00022519"/>
    </source>
</evidence>
<feature type="transmembrane region" description="Helical" evidence="10">
    <location>
        <begin position="203"/>
        <end position="225"/>
    </location>
</feature>
<keyword evidence="9 10" id="KW-0472">Membrane</keyword>